<accession>A0A1C3Y0T9</accession>
<organism evidence="1 2">
    <name type="scientific">Rhizobium aethiopicum</name>
    <dbReference type="NCBI Taxonomy" id="1138170"/>
    <lineage>
        <taxon>Bacteria</taxon>
        <taxon>Pseudomonadati</taxon>
        <taxon>Pseudomonadota</taxon>
        <taxon>Alphaproteobacteria</taxon>
        <taxon>Hyphomicrobiales</taxon>
        <taxon>Rhizobiaceae</taxon>
        <taxon>Rhizobium/Agrobacterium group</taxon>
        <taxon>Rhizobium</taxon>
    </lineage>
</organism>
<name>A0A1C3Y0T9_9HYPH</name>
<sequence>MPSRPIIPSLARGGGAATSGGVYFQQRIGALFAGWLLADMQIDRSFNLGEAKPKWLRFETEAPVDDILVATTNDGFVAIQAKTTVSSSQDIASPFGKTIEQFVRQWFVCRDGDGSLEWNRPLDWTKDRLVLATGPESPAAIRTHLPAALALARGPGQPLFSKNQRDAFDDFRQCVQTTWPRLTSEPFDDRILQELAQLICIFTFDPAAVAAMLTSGSQIVEGDAIDALQTALSDFCEELMVRRGGADLPALRQALMTRNVPLKAAPRFSADIAALRRHSSDVSQALSRYESIQSGGEMVGIARDCQVDVERAAMDGSLLIVGEPGAGKSGVLNALATKLKDDKYDVVVLAVDRYSVESLEGLSKELRLDHGLIETLEAWDGREPAFLIIDALDATRGGRGEGVFRSLIETMVKKNARWRVIASIRTFDLQMGQQLRALFKGTPPNASLSERAFAAVRHIKIPLWSSSEFERLRRLAPALDDFLKQTSDNVRDLATVPFNTRLLAELIADGVVSNDVAGVVSQTGLLNLYWDHRVQTHGLGAESCLRRIVDAMVASRSLRAARLEVASPDPDTLQRLMRDGVLISVEGERWIQFRHHLLFDYTASRLFIDPYEIAAGRSPFSGERGLGLMLSPAMAFALHELWSQELDRDRFWQAVVTLLGDDTQDTIIRSIASRVASELPEFGDDVMRIAAVCAEGDKKALKALSHVVGALAVRAEDGLSIAVPAWATAVAILAKSAEVAEWPLRVLIYLLISRPAAQDDRAKIGSGSRALLRYGLGVAENNNVVVLAIGAVADTYATNPHESHALLSEVLAPERLARFASSEAPAVARKIKAIALSDPEFAAQIYRIVYSREIAEDQETDLSRSQILALRSSSRQDFEMARYSLSEHFPEFLVRSPSWAVKAFVSAVCGYVDREHPGYRDYPAHPVEVAGKSYLLQEDHSYIWAHDPEASYGGDGETLVASFLRRLRDAPEAEALVLAEEVMKTGALGIYWSRLFMAAAGRHDALTQLLWQFAILEPFLVSPDTRKDAIDLVRSGLDGRPDFERVAFEKAALDFGFAEYPEPERARAAFLERLFQSIGAERLLTAEAKEIASHLPDDADTTNGNPRIFRLTTFSEAVPRYHWLDGFDETKPDNAALAEATDVVKKLFDFDKKDGAKREPPAADFLEALTRFDTIVVGLPSAHAGLREHAEAVLAECLSKLIDCGLAPQAGDEGGTREMLRLLQKASAYKSPSVDTETEARFEDSNGWGSPAGRLEAAEASLDWLQQRPDLYDVLLHLADGFIRDPHPAVRLQTVLRLPRLLPLSPDAFWERIGHVARTEENLGVLDFVASNLLGHLISHDPVKVEVLATAILARFDEPSARADRVREHIAPLLAILWVTYQRSESKAIIDGWLLQPRCLKASAKVLATLRGALVHGLQGEAAGTADIRQRAHGIFVESVHAAKAVLDPYFDATDAKSADSDRLKAYAELLDVASREIFFSVKSRRDDAIVLGEGNRTAFFREIEPILVVIGSVGTPHTIYYLLQLLEALIPTDPARVFDVAAIAILQGGRRTGYQNESMGADLMVRMVGQFLADHKEIFEDDDRRMALIKCLELFMDAGWPAARRLLFRLPDLFQ</sequence>
<dbReference type="Proteomes" id="UP000198723">
    <property type="component" value="Unassembled WGS sequence"/>
</dbReference>
<dbReference type="EMBL" id="FMAJ01000004">
    <property type="protein sequence ID" value="SCB58093.1"/>
    <property type="molecule type" value="Genomic_DNA"/>
</dbReference>
<evidence type="ECO:0000313" key="2">
    <source>
        <dbReference type="Proteomes" id="UP000198723"/>
    </source>
</evidence>
<dbReference type="Gene3D" id="3.40.50.300">
    <property type="entry name" value="P-loop containing nucleotide triphosphate hydrolases"/>
    <property type="match status" value="1"/>
</dbReference>
<reference evidence="1 2" key="1">
    <citation type="submission" date="2016-08" db="EMBL/GenBank/DDBJ databases">
        <authorList>
            <person name="Seilhamer J.J."/>
        </authorList>
    </citation>
    <scope>NUCLEOTIDE SEQUENCE [LARGE SCALE GENOMIC DNA]</scope>
    <source>
        <strain evidence="1 2">HBR26</strain>
    </source>
</reference>
<proteinExistence type="predicted"/>
<protein>
    <submittedName>
        <fullName evidence="1">Uncharacterized protein</fullName>
    </submittedName>
</protein>
<gene>
    <name evidence="1" type="ORF">GA0061105_10417</name>
</gene>
<dbReference type="SUPFAM" id="SSF52540">
    <property type="entry name" value="P-loop containing nucleoside triphosphate hydrolases"/>
    <property type="match status" value="1"/>
</dbReference>
<dbReference type="InterPro" id="IPR027417">
    <property type="entry name" value="P-loop_NTPase"/>
</dbReference>
<evidence type="ECO:0000313" key="1">
    <source>
        <dbReference type="EMBL" id="SCB58093.1"/>
    </source>
</evidence>
<dbReference type="STRING" id="1138170.GA0061105_10417"/>